<accession>A0AAE3H6V3</accession>
<comment type="subunit">
    <text evidence="3">Homotrimer.</text>
</comment>
<dbReference type="Proteomes" id="UP001204144">
    <property type="component" value="Unassembled WGS sequence"/>
</dbReference>
<sequence>MTKEDIVAIILEKPLVPVYYNADAAVTKNIIGACYEAGIRAFEFTNRGENAIDVFSNIQPFVKQYCPEMILGIGTIVNAETAEKYIALGADFVVQPGTTQEVGNVCKKHNIAWVPGVMTPTEIYSALSLGANMVKIFPGNVVGSAYVKALRGPMPNVKIMVTGGVEPTESSLKEWFGAGANAVGLGSQLFKDMNEIEIFKTKVKGLFSFIQP</sequence>
<protein>
    <submittedName>
        <fullName evidence="6">Bifunctional 4-hydroxy-2-oxoglutarate aldolase/2-dehydro-3-deoxy-phosphogluconate aldolase</fullName>
    </submittedName>
</protein>
<dbReference type="PANTHER" id="PTHR30246:SF1">
    <property type="entry name" value="2-DEHYDRO-3-DEOXY-6-PHOSPHOGALACTONATE ALDOLASE-RELATED"/>
    <property type="match status" value="1"/>
</dbReference>
<dbReference type="PANTHER" id="PTHR30246">
    <property type="entry name" value="2-KETO-3-DEOXY-6-PHOSPHOGLUCONATE ALDOLASE"/>
    <property type="match status" value="1"/>
</dbReference>
<evidence type="ECO:0000256" key="2">
    <source>
        <dbReference type="ARBA" id="ARBA00006906"/>
    </source>
</evidence>
<dbReference type="InterPro" id="IPR013785">
    <property type="entry name" value="Aldolase_TIM"/>
</dbReference>
<evidence type="ECO:0000256" key="3">
    <source>
        <dbReference type="ARBA" id="ARBA00011233"/>
    </source>
</evidence>
<evidence type="ECO:0000256" key="1">
    <source>
        <dbReference type="ARBA" id="ARBA00004761"/>
    </source>
</evidence>
<dbReference type="RefSeq" id="WP_255039655.1">
    <property type="nucleotide sequence ID" value="NZ_RJUF01000194.1"/>
</dbReference>
<evidence type="ECO:0000313" key="7">
    <source>
        <dbReference type="Proteomes" id="UP001204144"/>
    </source>
</evidence>
<gene>
    <name evidence="6" type="ORF">EGI31_23675</name>
</gene>
<dbReference type="CDD" id="cd00452">
    <property type="entry name" value="KDPG_aldolase"/>
    <property type="match status" value="1"/>
</dbReference>
<proteinExistence type="inferred from homology"/>
<organism evidence="6 7">
    <name type="scientific">Lacihabitans soyangensis</name>
    <dbReference type="NCBI Taxonomy" id="869394"/>
    <lineage>
        <taxon>Bacteria</taxon>
        <taxon>Pseudomonadati</taxon>
        <taxon>Bacteroidota</taxon>
        <taxon>Cytophagia</taxon>
        <taxon>Cytophagales</taxon>
        <taxon>Leadbetterellaceae</taxon>
        <taxon>Lacihabitans</taxon>
    </lineage>
</organism>
<comment type="caution">
    <text evidence="6">The sequence shown here is derived from an EMBL/GenBank/DDBJ whole genome shotgun (WGS) entry which is preliminary data.</text>
</comment>
<keyword evidence="5" id="KW-0119">Carbohydrate metabolism</keyword>
<dbReference type="Gene3D" id="3.20.20.70">
    <property type="entry name" value="Aldolase class I"/>
    <property type="match status" value="1"/>
</dbReference>
<dbReference type="Pfam" id="PF01081">
    <property type="entry name" value="Aldolase"/>
    <property type="match status" value="1"/>
</dbReference>
<evidence type="ECO:0000313" key="6">
    <source>
        <dbReference type="EMBL" id="MCP9765947.1"/>
    </source>
</evidence>
<evidence type="ECO:0000256" key="4">
    <source>
        <dbReference type="ARBA" id="ARBA00023239"/>
    </source>
</evidence>
<dbReference type="AlphaFoldDB" id="A0AAE3H6V3"/>
<dbReference type="InterPro" id="IPR000887">
    <property type="entry name" value="Aldlse_KDPG_KHG"/>
</dbReference>
<comment type="similarity">
    <text evidence="2">Belongs to the KHG/KDPG aldolase family.</text>
</comment>
<name>A0AAE3H6V3_9BACT</name>
<dbReference type="SUPFAM" id="SSF51569">
    <property type="entry name" value="Aldolase"/>
    <property type="match status" value="1"/>
</dbReference>
<evidence type="ECO:0000256" key="5">
    <source>
        <dbReference type="ARBA" id="ARBA00023277"/>
    </source>
</evidence>
<comment type="pathway">
    <text evidence="1">Carbohydrate acid metabolism.</text>
</comment>
<dbReference type="EMBL" id="RJUF01000194">
    <property type="protein sequence ID" value="MCP9765947.1"/>
    <property type="molecule type" value="Genomic_DNA"/>
</dbReference>
<keyword evidence="7" id="KW-1185">Reference proteome</keyword>
<dbReference type="GO" id="GO:0016829">
    <property type="term" value="F:lyase activity"/>
    <property type="evidence" value="ECO:0007669"/>
    <property type="project" value="UniProtKB-KW"/>
</dbReference>
<reference evidence="6 7" key="1">
    <citation type="submission" date="2018-11" db="EMBL/GenBank/DDBJ databases">
        <title>Novel bacteria species description.</title>
        <authorList>
            <person name="Han J.-H."/>
        </authorList>
    </citation>
    <scope>NUCLEOTIDE SEQUENCE [LARGE SCALE GENOMIC DNA]</scope>
    <source>
        <strain evidence="6 7">KCTC23259</strain>
    </source>
</reference>
<keyword evidence="4" id="KW-0456">Lyase</keyword>